<evidence type="ECO:0000256" key="1">
    <source>
        <dbReference type="SAM" id="Phobius"/>
    </source>
</evidence>
<evidence type="ECO:0000313" key="5">
    <source>
        <dbReference type="Proteomes" id="UP000193498"/>
    </source>
</evidence>
<evidence type="ECO:0000259" key="2">
    <source>
        <dbReference type="Pfam" id="PF10348"/>
    </source>
</evidence>
<comment type="caution">
    <text evidence="4">The sequence shown here is derived from an EMBL/GenBank/DDBJ whole genome shotgun (WGS) entry which is preliminary data.</text>
</comment>
<feature type="transmembrane region" description="Helical" evidence="1">
    <location>
        <begin position="22"/>
        <end position="40"/>
    </location>
</feature>
<dbReference type="InterPro" id="IPR018827">
    <property type="entry name" value="YTP1_C"/>
</dbReference>
<dbReference type="PANTHER" id="PTHR31685:SF2">
    <property type="entry name" value="PROTEIN YTP1"/>
    <property type="match status" value="1"/>
</dbReference>
<dbReference type="EMBL" id="MCFE01000696">
    <property type="protein sequence ID" value="ORX81629.1"/>
    <property type="molecule type" value="Genomic_DNA"/>
</dbReference>
<dbReference type="AlphaFoldDB" id="A0A1Y1X786"/>
<feature type="transmembrane region" description="Helical" evidence="1">
    <location>
        <begin position="99"/>
        <end position="118"/>
    </location>
</feature>
<feature type="transmembrane region" description="Helical" evidence="1">
    <location>
        <begin position="314"/>
        <end position="337"/>
    </location>
</feature>
<feature type="transmembrane region" description="Helical" evidence="1">
    <location>
        <begin position="61"/>
        <end position="79"/>
    </location>
</feature>
<dbReference type="InterPro" id="IPR018825">
    <property type="entry name" value="DUF2427"/>
</dbReference>
<dbReference type="OrthoDB" id="4137487at2759"/>
<reference evidence="4 5" key="1">
    <citation type="submission" date="2016-07" db="EMBL/GenBank/DDBJ databases">
        <title>Pervasive Adenine N6-methylation of Active Genes in Fungi.</title>
        <authorList>
            <consortium name="DOE Joint Genome Institute"/>
            <person name="Mondo S.J."/>
            <person name="Dannebaum R.O."/>
            <person name="Kuo R.C."/>
            <person name="Labutti K."/>
            <person name="Haridas S."/>
            <person name="Kuo A."/>
            <person name="Salamov A."/>
            <person name="Ahrendt S.R."/>
            <person name="Lipzen A."/>
            <person name="Sullivan W."/>
            <person name="Andreopoulos W.B."/>
            <person name="Clum A."/>
            <person name="Lindquist E."/>
            <person name="Daum C."/>
            <person name="Ramamoorthy G.K."/>
            <person name="Gryganskyi A."/>
            <person name="Culley D."/>
            <person name="Magnuson J.K."/>
            <person name="James T.Y."/>
            <person name="O'Malley M.A."/>
            <person name="Stajich J.E."/>
            <person name="Spatafora J.W."/>
            <person name="Visel A."/>
            <person name="Grigoriev I.V."/>
        </authorList>
    </citation>
    <scope>NUCLEOTIDE SEQUENCE [LARGE SCALE GENOMIC DNA]</scope>
    <source>
        <strain evidence="4 5">CBS 931.73</strain>
    </source>
</reference>
<dbReference type="Proteomes" id="UP000193498">
    <property type="component" value="Unassembled WGS sequence"/>
</dbReference>
<evidence type="ECO:0000259" key="3">
    <source>
        <dbReference type="Pfam" id="PF10355"/>
    </source>
</evidence>
<keyword evidence="1" id="KW-1133">Transmembrane helix</keyword>
<dbReference type="Gene3D" id="1.20.120.1770">
    <property type="match status" value="1"/>
</dbReference>
<keyword evidence="1" id="KW-0812">Transmembrane</keyword>
<evidence type="ECO:0000313" key="4">
    <source>
        <dbReference type="EMBL" id="ORX81629.1"/>
    </source>
</evidence>
<feature type="transmembrane region" description="Helical" evidence="1">
    <location>
        <begin position="138"/>
        <end position="156"/>
    </location>
</feature>
<dbReference type="PANTHER" id="PTHR31685">
    <property type="entry name" value="INTEGRAL MEMBRANE PROTEIN (AFU_ORTHOLOGUE AFUA_6G12730)-RELATED"/>
    <property type="match status" value="1"/>
</dbReference>
<dbReference type="Pfam" id="PF10355">
    <property type="entry name" value="Ytp1"/>
    <property type="match status" value="1"/>
</dbReference>
<keyword evidence="5" id="KW-1185">Reference proteome</keyword>
<dbReference type="STRING" id="1314790.A0A1Y1X786"/>
<feature type="domain" description="DUF2427" evidence="2">
    <location>
        <begin position="1"/>
        <end position="80"/>
    </location>
</feature>
<proteinExistence type="predicted"/>
<dbReference type="Pfam" id="PF10348">
    <property type="entry name" value="DUF2427"/>
    <property type="match status" value="1"/>
</dbReference>
<keyword evidence="1" id="KW-0472">Membrane</keyword>
<feature type="domain" description="Protein YTP1-like C-terminal" evidence="3">
    <location>
        <begin position="107"/>
        <end position="241"/>
    </location>
</feature>
<accession>A0A1Y1X786</accession>
<feature type="transmembrane region" description="Helical" evidence="1">
    <location>
        <begin position="282"/>
        <end position="302"/>
    </location>
</feature>
<gene>
    <name evidence="4" type="ORF">K493DRAFT_93758</name>
</gene>
<evidence type="ECO:0008006" key="6">
    <source>
        <dbReference type="Google" id="ProtNLM"/>
    </source>
</evidence>
<organism evidence="4 5">
    <name type="scientific">Basidiobolus meristosporus CBS 931.73</name>
    <dbReference type="NCBI Taxonomy" id="1314790"/>
    <lineage>
        <taxon>Eukaryota</taxon>
        <taxon>Fungi</taxon>
        <taxon>Fungi incertae sedis</taxon>
        <taxon>Zoopagomycota</taxon>
        <taxon>Entomophthoromycotina</taxon>
        <taxon>Basidiobolomycetes</taxon>
        <taxon>Basidiobolales</taxon>
        <taxon>Basidiobolaceae</taxon>
        <taxon>Basidiobolus</taxon>
    </lineage>
</organism>
<dbReference type="InParanoid" id="A0A1Y1X786"/>
<protein>
    <recommendedName>
        <fullName evidence="6">Cytochrome b561 domain-containing protein</fullName>
    </recommendedName>
</protein>
<dbReference type="FunCoup" id="A0A1Y1X786">
    <property type="interactions" value="25"/>
</dbReference>
<sequence>MAASCGFMFPTGVIMGLIRSRWHVPVQLAGAGIATFGLALGFMPGMGSPRTHSLSSLHTNIARVLILAFALHGFCGLYIEFYKTTPNFQQVVTNIHKWLGISTSILAYVQMALGSLIYRGVYAKEELEQGSAHFKASFLVTGAILLLIIRAGNAYMQSLGKSQEYWDSWVMTLWGIFNTFTEHRWGESWSHGDLQHTSLGLVWWFGGMLGLYMTRPNGKSHSILPALVILFTGAAMEMDSVLHETSKLHRILYHICWSVGVDQLFSAVMPKGDFQETRVKEQLQTTSIFFLLLLGWLAFNGVNDIRKPKSSGFFDVLVLAFIFFSMILYPLMFVSVLQKTIPLHLSN</sequence>
<name>A0A1Y1X786_9FUNG</name>